<feature type="domain" description="KilA-N DNA-binding" evidence="1">
    <location>
        <begin position="12"/>
        <end position="100"/>
    </location>
</feature>
<proteinExistence type="predicted"/>
<dbReference type="AlphaFoldDB" id="A0A0G4B3X6"/>
<gene>
    <name evidence="2" type="ORF">UT28_C0001G0439</name>
</gene>
<reference evidence="2 3" key="1">
    <citation type="journal article" date="2015" name="Nature">
        <title>rRNA introns, odd ribosomes, and small enigmatic genomes across a large radiation of phyla.</title>
        <authorList>
            <person name="Brown C.T."/>
            <person name="Hug L.A."/>
            <person name="Thomas B.C."/>
            <person name="Sharon I."/>
            <person name="Castelle C.J."/>
            <person name="Singh A."/>
            <person name="Wilkins M.J."/>
            <person name="Williams K.H."/>
            <person name="Banfield J.F."/>
        </authorList>
    </citation>
    <scope>NUCLEOTIDE SEQUENCE [LARGE SCALE GENOMIC DNA]</scope>
</reference>
<evidence type="ECO:0000259" key="1">
    <source>
        <dbReference type="Pfam" id="PF10543"/>
    </source>
</evidence>
<accession>A0A0G4B3X6</accession>
<evidence type="ECO:0000313" key="3">
    <source>
        <dbReference type="Proteomes" id="UP000035648"/>
    </source>
</evidence>
<dbReference type="KEGG" id="bbgw:UT28_C0001G0439"/>
<protein>
    <recommendedName>
        <fullName evidence="1">KilA-N DNA-binding domain-containing protein</fullName>
    </recommendedName>
</protein>
<dbReference type="PATRIC" id="fig|1618337.4.peg.436"/>
<evidence type="ECO:0000313" key="2">
    <source>
        <dbReference type="EMBL" id="AKM82245.1"/>
    </source>
</evidence>
<name>A0A0G4B3X6_9BACT</name>
<dbReference type="Proteomes" id="UP000035648">
    <property type="component" value="Chromosome"/>
</dbReference>
<dbReference type="InterPro" id="IPR018873">
    <property type="entry name" value="KilA-N_DNA-bd_domain"/>
</dbReference>
<dbReference type="STRING" id="1618337.UT28_C0001G0439"/>
<sequence length="114" mass="12966">MKELVLAELIEQKIFLIRDQKVMLDSDLAKLYGVTTKRLNEQIKRNKKRFPEDFAFKLTNEEDIVLKSQIATSSSPKGRGGRRTLPYVFTEHGIAMLSSVLNSDRAIAVNIQIS</sequence>
<dbReference type="Pfam" id="PF10543">
    <property type="entry name" value="ORF6N"/>
    <property type="match status" value="1"/>
</dbReference>
<dbReference type="EMBL" id="CP011213">
    <property type="protein sequence ID" value="AKM82245.1"/>
    <property type="molecule type" value="Genomic_DNA"/>
</dbReference>
<organism evidence="2 3">
    <name type="scientific">Berkelbacteria bacterium GW2011_GWE1_39_12</name>
    <dbReference type="NCBI Taxonomy" id="1618337"/>
    <lineage>
        <taxon>Bacteria</taxon>
        <taxon>Candidatus Berkelbacteria</taxon>
    </lineage>
</organism>